<name>A0A2N5DZ47_9GAMM</name>
<comment type="function">
    <text evidence="4">Involved in the third step of the chorismate pathway, which leads to the biosynthesis of aromatic amino acids. Catalyzes the cis-dehydration of 3-dehydroquinate (DHQ) and introduces the first double bond of the aromatic ring to yield 3-dehydroshikimate.</text>
</comment>
<feature type="chain" id="PRO_5014878717" description="3-dehydroquinate dehydratase" evidence="5">
    <location>
        <begin position="26"/>
        <end position="301"/>
    </location>
</feature>
<dbReference type="OrthoDB" id="9813659at2"/>
<evidence type="ECO:0000256" key="1">
    <source>
        <dbReference type="ARBA" id="ARBA00001864"/>
    </source>
</evidence>
<evidence type="ECO:0000256" key="3">
    <source>
        <dbReference type="ARBA" id="ARBA00023270"/>
    </source>
</evidence>
<evidence type="ECO:0000256" key="4">
    <source>
        <dbReference type="HAMAP-Rule" id="MF_00214"/>
    </source>
</evidence>
<dbReference type="GO" id="GO:0008652">
    <property type="term" value="P:amino acid biosynthetic process"/>
    <property type="evidence" value="ECO:0007669"/>
    <property type="project" value="UniProtKB-KW"/>
</dbReference>
<dbReference type="GO" id="GO:0009073">
    <property type="term" value="P:aromatic amino acid family biosynthetic process"/>
    <property type="evidence" value="ECO:0007669"/>
    <property type="project" value="UniProtKB-KW"/>
</dbReference>
<sequence>MKRREFMMSGAALVAGTLVMRTAAAAPPGHTAEKESALMPPANNHIKTLTIKNIVIGEGKPKLIVPTTAKNADDALAMVKKYAGNPAIQVVELRIDTLSDAPDNAAIAALTRDAYALLPQQALLVTFRTKAEGGNRAISDDDYATLYREIIAHGKADLLDVEMFRREALVKELVALAHKANIAVVMSSHDFQKTPPTEEIITRLRRQQSLGADVLKIAAMPHDSGDVLRLMSATWEVYSRYAERPLLTMAMNGTGVVSRLAGELTGSALTFGMVGEASAPGQIDANDLSTVLNIIHTANQA</sequence>
<dbReference type="InterPro" id="IPR013785">
    <property type="entry name" value="Aldolase_TIM"/>
</dbReference>
<dbReference type="Proteomes" id="UP000234240">
    <property type="component" value="Unassembled WGS sequence"/>
</dbReference>
<evidence type="ECO:0000313" key="6">
    <source>
        <dbReference type="EMBL" id="PLR33026.1"/>
    </source>
</evidence>
<dbReference type="InterPro" id="IPR050146">
    <property type="entry name" value="Type-I_3-dehydroquinase"/>
</dbReference>
<comment type="pathway">
    <text evidence="4">Metabolic intermediate biosynthesis; chorismate biosynthesis; chorismate from D-erythrose 4-phosphate and phosphoenolpyruvate: step 3/7.</text>
</comment>
<organism evidence="6 7">
    <name type="scientific">Chimaeribacter californicus</name>
    <dbReference type="NCBI Taxonomy" id="2060067"/>
    <lineage>
        <taxon>Bacteria</taxon>
        <taxon>Pseudomonadati</taxon>
        <taxon>Pseudomonadota</taxon>
        <taxon>Gammaproteobacteria</taxon>
        <taxon>Enterobacterales</taxon>
        <taxon>Yersiniaceae</taxon>
        <taxon>Chimaeribacter</taxon>
    </lineage>
</organism>
<keyword evidence="3 4" id="KW-0704">Schiff base</keyword>
<feature type="binding site" evidence="4">
    <location>
        <position position="282"/>
    </location>
    <ligand>
        <name>3-dehydroquinate</name>
        <dbReference type="ChEBI" id="CHEBI:32364"/>
    </ligand>
</feature>
<keyword evidence="2 4" id="KW-0456">Lyase</keyword>
<feature type="binding site" evidence="4">
    <location>
        <position position="128"/>
    </location>
    <ligand>
        <name>3-dehydroquinate</name>
        <dbReference type="ChEBI" id="CHEBI:32364"/>
    </ligand>
</feature>
<dbReference type="GO" id="GO:0003855">
    <property type="term" value="F:3-dehydroquinate dehydratase activity"/>
    <property type="evidence" value="ECO:0007669"/>
    <property type="project" value="UniProtKB-UniRule"/>
</dbReference>
<accession>A0A2N5DZ47</accession>
<dbReference type="GO" id="GO:0009423">
    <property type="term" value="P:chorismate biosynthetic process"/>
    <property type="evidence" value="ECO:0007669"/>
    <property type="project" value="UniProtKB-UniRule"/>
</dbReference>
<feature type="binding site" evidence="4">
    <location>
        <begin position="92"/>
        <end position="94"/>
    </location>
    <ligand>
        <name>3-dehydroquinate</name>
        <dbReference type="ChEBI" id="CHEBI:32364"/>
    </ligand>
</feature>
<dbReference type="SUPFAM" id="SSF51569">
    <property type="entry name" value="Aldolase"/>
    <property type="match status" value="1"/>
</dbReference>
<dbReference type="EC" id="4.2.1.10" evidence="4"/>
<dbReference type="FunFam" id="3.20.20.70:FF:000047">
    <property type="entry name" value="3-dehydroquinate dehydratase"/>
    <property type="match status" value="1"/>
</dbReference>
<feature type="binding site" evidence="4">
    <location>
        <position position="259"/>
    </location>
    <ligand>
        <name>3-dehydroquinate</name>
        <dbReference type="ChEBI" id="CHEBI:32364"/>
    </ligand>
</feature>
<feature type="signal peptide" evidence="5">
    <location>
        <begin position="1"/>
        <end position="25"/>
    </location>
</feature>
<dbReference type="PANTHER" id="PTHR43699:SF1">
    <property type="entry name" value="3-DEHYDROQUINATE DEHYDRATASE"/>
    <property type="match status" value="1"/>
</dbReference>
<dbReference type="CDD" id="cd00502">
    <property type="entry name" value="DHQase_I"/>
    <property type="match status" value="1"/>
</dbReference>
<comment type="subunit">
    <text evidence="4">Homodimer.</text>
</comment>
<proteinExistence type="inferred from homology"/>
<comment type="catalytic activity">
    <reaction evidence="1 4">
        <text>3-dehydroquinate = 3-dehydroshikimate + H2O</text>
        <dbReference type="Rhea" id="RHEA:21096"/>
        <dbReference type="ChEBI" id="CHEBI:15377"/>
        <dbReference type="ChEBI" id="CHEBI:16630"/>
        <dbReference type="ChEBI" id="CHEBI:32364"/>
        <dbReference type="EC" id="4.2.1.10"/>
    </reaction>
</comment>
<comment type="similarity">
    <text evidence="4">Belongs to the type-I 3-dehydroquinase family.</text>
</comment>
<feature type="active site" description="Proton donor/acceptor" evidence="4">
    <location>
        <position position="189"/>
    </location>
</feature>
<dbReference type="AlphaFoldDB" id="A0A2N5DZ47"/>
<dbReference type="EMBL" id="PJZF01000018">
    <property type="protein sequence ID" value="PLR33026.1"/>
    <property type="molecule type" value="Genomic_DNA"/>
</dbReference>
<gene>
    <name evidence="4" type="primary">aroD</name>
    <name evidence="6" type="ORF">CYR55_17595</name>
</gene>
<keyword evidence="5" id="KW-0732">Signal</keyword>
<dbReference type="Gene3D" id="3.20.20.70">
    <property type="entry name" value="Aldolase class I"/>
    <property type="match status" value="1"/>
</dbReference>
<comment type="caution">
    <text evidence="4">Lacks conserved residue(s) required for the propagation of feature annotation.</text>
</comment>
<keyword evidence="7" id="KW-1185">Reference proteome</keyword>
<evidence type="ECO:0000256" key="5">
    <source>
        <dbReference type="SAM" id="SignalP"/>
    </source>
</evidence>
<dbReference type="HAMAP" id="MF_00214">
    <property type="entry name" value="AroD"/>
    <property type="match status" value="1"/>
</dbReference>
<dbReference type="GO" id="GO:0046279">
    <property type="term" value="P:3,4-dihydroxybenzoate biosynthetic process"/>
    <property type="evidence" value="ECO:0007669"/>
    <property type="project" value="TreeGrafter"/>
</dbReference>
<reference evidence="6 7" key="1">
    <citation type="submission" date="2017-12" db="EMBL/GenBank/DDBJ databases">
        <title>Characterization of six clinical isolates of Enterochimera gen. nov., a novel genus of the Yersiniaciae family and the three species Enterochimera arupensis sp. nov., Enterochimera coloradensis sp. nov, and Enterochimera californica sp. nov.</title>
        <authorList>
            <person name="Rossi A."/>
            <person name="Fisher M."/>
        </authorList>
    </citation>
    <scope>NUCLEOTIDE SEQUENCE [LARGE SCALE GENOMIC DNA]</scope>
    <source>
        <strain evidence="7">2015-Iso6</strain>
    </source>
</reference>
<keyword evidence="4" id="KW-0028">Amino-acid biosynthesis</keyword>
<protein>
    <recommendedName>
        <fullName evidence="4">3-dehydroquinate dehydratase</fullName>
        <shortName evidence="4">3-dehydroquinase</shortName>
        <ecNumber evidence="4">4.2.1.10</ecNumber>
    </recommendedName>
    <alternativeName>
        <fullName evidence="4">Type I DHQase</fullName>
    </alternativeName>
    <alternativeName>
        <fullName evidence="4">Type I dehydroquinase</fullName>
        <shortName evidence="4">DHQ1</shortName>
    </alternativeName>
</protein>
<dbReference type="InterPro" id="IPR001381">
    <property type="entry name" value="DHquinase_I"/>
</dbReference>
<evidence type="ECO:0000313" key="7">
    <source>
        <dbReference type="Proteomes" id="UP000234240"/>
    </source>
</evidence>
<dbReference type="UniPathway" id="UPA00053">
    <property type="reaction ID" value="UER00086"/>
</dbReference>
<dbReference type="Pfam" id="PF01487">
    <property type="entry name" value="DHquinase_I"/>
    <property type="match status" value="1"/>
</dbReference>
<evidence type="ECO:0000256" key="2">
    <source>
        <dbReference type="ARBA" id="ARBA00023239"/>
    </source>
</evidence>
<dbReference type="NCBIfam" id="TIGR01093">
    <property type="entry name" value="aroD"/>
    <property type="match status" value="1"/>
</dbReference>
<feature type="binding site" evidence="4">
    <location>
        <position position="278"/>
    </location>
    <ligand>
        <name>3-dehydroquinate</name>
        <dbReference type="ChEBI" id="CHEBI:32364"/>
    </ligand>
</feature>
<comment type="caution">
    <text evidence="6">The sequence shown here is derived from an EMBL/GenBank/DDBJ whole genome shotgun (WGS) entry which is preliminary data.</text>
</comment>
<feature type="active site" description="Schiff-base intermediate with substrate" evidence="4">
    <location>
        <position position="216"/>
    </location>
</feature>
<dbReference type="PANTHER" id="PTHR43699">
    <property type="entry name" value="3-DEHYDROQUINATE DEHYDRATASE"/>
    <property type="match status" value="1"/>
</dbReference>
<keyword evidence="4" id="KW-0057">Aromatic amino acid biosynthesis</keyword>